<name>A0ABR6MAY7_MICEC</name>
<feature type="transmembrane region" description="Helical" evidence="2">
    <location>
        <begin position="65"/>
        <end position="86"/>
    </location>
</feature>
<keyword evidence="2" id="KW-0812">Transmembrane</keyword>
<dbReference type="Proteomes" id="UP000618986">
    <property type="component" value="Unassembled WGS sequence"/>
</dbReference>
<dbReference type="RefSeq" id="WP_260412860.1">
    <property type="nucleotide sequence ID" value="NZ_JACHJC010000001.1"/>
</dbReference>
<dbReference type="EMBL" id="JACHJC010000001">
    <property type="protein sequence ID" value="MBB5111815.1"/>
    <property type="molecule type" value="Genomic_DNA"/>
</dbReference>
<protein>
    <submittedName>
        <fullName evidence="3">Uncharacterized protein</fullName>
    </submittedName>
</protein>
<gene>
    <name evidence="3" type="ORF">FHU28_001654</name>
</gene>
<dbReference type="GeneID" id="300292244"/>
<feature type="region of interest" description="Disordered" evidence="1">
    <location>
        <begin position="159"/>
        <end position="212"/>
    </location>
</feature>
<organism evidence="3 4">
    <name type="scientific">Micromonospora echinospora</name>
    <name type="common">Micromonospora purpurea</name>
    <dbReference type="NCBI Taxonomy" id="1877"/>
    <lineage>
        <taxon>Bacteria</taxon>
        <taxon>Bacillati</taxon>
        <taxon>Actinomycetota</taxon>
        <taxon>Actinomycetes</taxon>
        <taxon>Micromonosporales</taxon>
        <taxon>Micromonosporaceae</taxon>
        <taxon>Micromonospora</taxon>
    </lineage>
</organism>
<proteinExistence type="predicted"/>
<evidence type="ECO:0000256" key="2">
    <source>
        <dbReference type="SAM" id="Phobius"/>
    </source>
</evidence>
<evidence type="ECO:0000313" key="4">
    <source>
        <dbReference type="Proteomes" id="UP000618986"/>
    </source>
</evidence>
<evidence type="ECO:0000313" key="3">
    <source>
        <dbReference type="EMBL" id="MBB5111815.1"/>
    </source>
</evidence>
<keyword evidence="2" id="KW-1133">Transmembrane helix</keyword>
<feature type="transmembrane region" description="Helical" evidence="2">
    <location>
        <begin position="38"/>
        <end position="58"/>
    </location>
</feature>
<sequence length="212" mass="21582">MSGARRTLGFSWPALVALAALAAPRVALHDLDVVPEGTIVAALLAVGPPLCWVAAVLWRRPPRPFLTLVVIGALYGVFLAAGHQVFWDSSLGMDAPGLAGLAPGAREALLRGAAAMSSLVTGTVVGVAAGAVAVLLSRVLPVPGDPHASGISIGSFHRANPATMSSRDSTDPRAVLPGCGDREIVQSQPSPQPDAASRPRPVQCPSGTLFGP</sequence>
<reference evidence="3 4" key="1">
    <citation type="submission" date="2020-08" db="EMBL/GenBank/DDBJ databases">
        <title>Sequencing the genomes of 1000 actinobacteria strains.</title>
        <authorList>
            <person name="Klenk H.-P."/>
        </authorList>
    </citation>
    <scope>NUCLEOTIDE SEQUENCE [LARGE SCALE GENOMIC DNA]</scope>
    <source>
        <strain evidence="3 4">DSM 43036</strain>
    </source>
</reference>
<keyword evidence="4" id="KW-1185">Reference proteome</keyword>
<comment type="caution">
    <text evidence="3">The sequence shown here is derived from an EMBL/GenBank/DDBJ whole genome shotgun (WGS) entry which is preliminary data.</text>
</comment>
<evidence type="ECO:0000256" key="1">
    <source>
        <dbReference type="SAM" id="MobiDB-lite"/>
    </source>
</evidence>
<keyword evidence="2" id="KW-0472">Membrane</keyword>
<feature type="transmembrane region" description="Helical" evidence="2">
    <location>
        <begin position="113"/>
        <end position="136"/>
    </location>
</feature>
<accession>A0ABR6MAY7</accession>